<feature type="compositionally biased region" description="Basic and acidic residues" evidence="1">
    <location>
        <begin position="32"/>
        <end position="45"/>
    </location>
</feature>
<dbReference type="EMBL" id="NMQW01000050">
    <property type="protein sequence ID" value="OXM83224.1"/>
    <property type="molecule type" value="Genomic_DNA"/>
</dbReference>
<gene>
    <name evidence="2" type="ORF">CF651_27220</name>
</gene>
<sequence>MGLSAWIKKIRKRIARWLVKGMDTPQQSAGRPLDDLRSGKSDRLGQRGRIGSGGERQEHVRRGTGGASGTNSESGLRGAGGASGTSGVGEAVVGKRRVRWGRVLP</sequence>
<dbReference type="AlphaFoldDB" id="A0A229UIN4"/>
<feature type="region of interest" description="Disordered" evidence="1">
    <location>
        <begin position="19"/>
        <end position="92"/>
    </location>
</feature>
<feature type="compositionally biased region" description="Gly residues" evidence="1">
    <location>
        <begin position="77"/>
        <end position="87"/>
    </location>
</feature>
<dbReference type="Proteomes" id="UP000215509">
    <property type="component" value="Unassembled WGS sequence"/>
</dbReference>
<reference evidence="2 3" key="1">
    <citation type="submission" date="2017-07" db="EMBL/GenBank/DDBJ databases">
        <title>Genome sequencing and assembly of Paenibacillus rigui.</title>
        <authorList>
            <person name="Mayilraj S."/>
        </authorList>
    </citation>
    <scope>NUCLEOTIDE SEQUENCE [LARGE SCALE GENOMIC DNA]</scope>
    <source>
        <strain evidence="2 3">JCM 16352</strain>
    </source>
</reference>
<protein>
    <submittedName>
        <fullName evidence="2">Uncharacterized protein</fullName>
    </submittedName>
</protein>
<accession>A0A229UIN4</accession>
<keyword evidence="3" id="KW-1185">Reference proteome</keyword>
<evidence type="ECO:0000256" key="1">
    <source>
        <dbReference type="SAM" id="MobiDB-lite"/>
    </source>
</evidence>
<evidence type="ECO:0000313" key="3">
    <source>
        <dbReference type="Proteomes" id="UP000215509"/>
    </source>
</evidence>
<feature type="non-terminal residue" evidence="2">
    <location>
        <position position="105"/>
    </location>
</feature>
<name>A0A229UIN4_9BACL</name>
<proteinExistence type="predicted"/>
<evidence type="ECO:0000313" key="2">
    <source>
        <dbReference type="EMBL" id="OXM83224.1"/>
    </source>
</evidence>
<comment type="caution">
    <text evidence="2">The sequence shown here is derived from an EMBL/GenBank/DDBJ whole genome shotgun (WGS) entry which is preliminary data.</text>
</comment>
<organism evidence="2 3">
    <name type="scientific">Paenibacillus rigui</name>
    <dbReference type="NCBI Taxonomy" id="554312"/>
    <lineage>
        <taxon>Bacteria</taxon>
        <taxon>Bacillati</taxon>
        <taxon>Bacillota</taxon>
        <taxon>Bacilli</taxon>
        <taxon>Bacillales</taxon>
        <taxon>Paenibacillaceae</taxon>
        <taxon>Paenibacillus</taxon>
    </lineage>
</organism>